<dbReference type="PANTHER" id="PTHR34389">
    <property type="entry name" value="L-RHAMNOSE MUTAROTASE"/>
    <property type="match status" value="1"/>
</dbReference>
<comment type="caution">
    <text evidence="1">The sequence shown here is derived from an EMBL/GenBank/DDBJ whole genome shotgun (WGS) entry which is preliminary data.</text>
</comment>
<dbReference type="Proteomes" id="UP000886829">
    <property type="component" value="Unassembled WGS sequence"/>
</dbReference>
<evidence type="ECO:0000313" key="1">
    <source>
        <dbReference type="EMBL" id="HIX57736.1"/>
    </source>
</evidence>
<reference evidence="1" key="1">
    <citation type="journal article" date="2021" name="PeerJ">
        <title>Extensive microbial diversity within the chicken gut microbiome revealed by metagenomics and culture.</title>
        <authorList>
            <person name="Gilroy R."/>
            <person name="Ravi A."/>
            <person name="Getino M."/>
            <person name="Pursley I."/>
            <person name="Horton D.L."/>
            <person name="Alikhan N.F."/>
            <person name="Baker D."/>
            <person name="Gharbi K."/>
            <person name="Hall N."/>
            <person name="Watson M."/>
            <person name="Adriaenssens E.M."/>
            <person name="Foster-Nyarko E."/>
            <person name="Jarju S."/>
            <person name="Secka A."/>
            <person name="Antonio M."/>
            <person name="Oren A."/>
            <person name="Chaudhuri R.R."/>
            <person name="La Ragione R."/>
            <person name="Hildebrand F."/>
            <person name="Pallen M.J."/>
        </authorList>
    </citation>
    <scope>NUCLEOTIDE SEQUENCE</scope>
    <source>
        <strain evidence="1">USASDec5-558</strain>
    </source>
</reference>
<dbReference type="EMBL" id="DXEV01000192">
    <property type="protein sequence ID" value="HIX57736.1"/>
    <property type="molecule type" value="Genomic_DNA"/>
</dbReference>
<organism evidence="1 2">
    <name type="scientific">Candidatus Anaerobiospirillum pullistercoris</name>
    <dbReference type="NCBI Taxonomy" id="2838452"/>
    <lineage>
        <taxon>Bacteria</taxon>
        <taxon>Pseudomonadati</taxon>
        <taxon>Pseudomonadota</taxon>
        <taxon>Gammaproteobacteria</taxon>
        <taxon>Aeromonadales</taxon>
        <taxon>Succinivibrionaceae</taxon>
        <taxon>Anaerobiospirillum</taxon>
    </lineage>
</organism>
<gene>
    <name evidence="1" type="ORF">H9850_09755</name>
</gene>
<dbReference type="GO" id="GO:0016857">
    <property type="term" value="F:racemase and epimerase activity, acting on carbohydrates and derivatives"/>
    <property type="evidence" value="ECO:0007669"/>
    <property type="project" value="InterPro"/>
</dbReference>
<dbReference type="Pfam" id="PF05336">
    <property type="entry name" value="rhaM"/>
    <property type="match status" value="1"/>
</dbReference>
<protein>
    <submittedName>
        <fullName evidence="1">L-rhamnose mutarotase</fullName>
    </submittedName>
</protein>
<sequence length="107" mass="12247">MAREKFAWKAKVKEGMLAEYQRRHAEIWPEMVAVLKEAGIVNYSIWNTGDELFGYFECTEGVAHAEAVQAGSAVVDRWNEYMKDIMVMIMDPVTGAQPKMQQVFNLD</sequence>
<dbReference type="InterPro" id="IPR008000">
    <property type="entry name" value="Rham/fucose_mutarotase"/>
</dbReference>
<dbReference type="GO" id="GO:0019301">
    <property type="term" value="P:rhamnose catabolic process"/>
    <property type="evidence" value="ECO:0007669"/>
    <property type="project" value="TreeGrafter"/>
</dbReference>
<reference evidence="1" key="2">
    <citation type="submission" date="2021-04" db="EMBL/GenBank/DDBJ databases">
        <authorList>
            <person name="Gilroy R."/>
        </authorList>
    </citation>
    <scope>NUCLEOTIDE SEQUENCE</scope>
    <source>
        <strain evidence="1">USASDec5-558</strain>
    </source>
</reference>
<name>A0A9D1WEK9_9GAMM</name>
<dbReference type="InterPro" id="IPR011008">
    <property type="entry name" value="Dimeric_a/b-barrel"/>
</dbReference>
<evidence type="ECO:0000313" key="2">
    <source>
        <dbReference type="Proteomes" id="UP000886829"/>
    </source>
</evidence>
<proteinExistence type="predicted"/>
<dbReference type="SUPFAM" id="SSF54909">
    <property type="entry name" value="Dimeric alpha+beta barrel"/>
    <property type="match status" value="1"/>
</dbReference>
<dbReference type="Gene3D" id="3.30.70.100">
    <property type="match status" value="1"/>
</dbReference>
<dbReference type="PANTHER" id="PTHR34389:SF2">
    <property type="entry name" value="L-RHAMNOSE MUTAROTASE"/>
    <property type="match status" value="1"/>
</dbReference>
<accession>A0A9D1WEK9</accession>
<dbReference type="AlphaFoldDB" id="A0A9D1WEK9"/>